<evidence type="ECO:0000259" key="2">
    <source>
        <dbReference type="PROSITE" id="PS50035"/>
    </source>
</evidence>
<accession>A0ABU1TMI4</accession>
<keyword evidence="4" id="KW-1185">Reference proteome</keyword>
<keyword evidence="1" id="KW-0732">Signal</keyword>
<protein>
    <submittedName>
        <fullName evidence="3">C-terminal processing protease CtpA/Prc</fullName>
    </submittedName>
</protein>
<keyword evidence="3" id="KW-0645">Protease</keyword>
<feature type="domain" description="PLD phosphodiesterase" evidence="2">
    <location>
        <begin position="338"/>
        <end position="365"/>
    </location>
</feature>
<reference evidence="3 4" key="1">
    <citation type="submission" date="2023-07" db="EMBL/GenBank/DDBJ databases">
        <title>Sorghum-associated microbial communities from plants grown in Nebraska, USA.</title>
        <authorList>
            <person name="Schachtman D."/>
        </authorList>
    </citation>
    <scope>NUCLEOTIDE SEQUENCE [LARGE SCALE GENOMIC DNA]</scope>
    <source>
        <strain evidence="3 4">3773</strain>
    </source>
</reference>
<feature type="chain" id="PRO_5045095740" evidence="1">
    <location>
        <begin position="21"/>
        <end position="540"/>
    </location>
</feature>
<gene>
    <name evidence="3" type="ORF">J2X31_001179</name>
</gene>
<dbReference type="Pfam" id="PF03572">
    <property type="entry name" value="Peptidase_S41"/>
    <property type="match status" value="1"/>
</dbReference>
<evidence type="ECO:0000313" key="4">
    <source>
        <dbReference type="Proteomes" id="UP001255185"/>
    </source>
</evidence>
<sequence length="540" mass="62366">MKKICFFLILLFLNFNYSTAQQLTETEKLATLGKLYGYLKYYHPEVASGKFNWDDLCINQIPLVLKATTKSELSAVYNKWIDSLGIIEKCKNCKSEVNSFDKNFDLSWTQDSRYFEETLTKKLKYIEENRLLGDHFYLEKQPVGNIKVINEPVYENSEYPNEHYRLLGLFKYWNIIEYFFPYKYLTDQKWDSVLTEMIPNFRNTSNQTDYQLVMKELVAKLDDSHAYINLKNEHYNSLPIKLANIENKAVVCGFYNDSLARINGFKLGDVILKINGLDVVQETEQNLKYVSASNADGKQVRAYYKILSGKETTVNLIIERNNVLKELQANRYAFKDFNYGNQHAKSVILDESIGYIDMANFKRQEINETFKAFSNKKAIIIDLRNYPDFIYNLVARQINSKRKDFVRIYSPNINYPGKFSYKKNLETGTKNKDNYKGKVILLVNGETISRSEFTVMALQTADNVVTIGSQTAGADGDVAYFEFIGGYPTSISGNGILYPDGSETQRKGVKIDVEFHPTIEGLRQDRDEVLEKAVEIAKQH</sequence>
<evidence type="ECO:0000313" key="3">
    <source>
        <dbReference type="EMBL" id="MDR6967172.1"/>
    </source>
</evidence>
<proteinExistence type="predicted"/>
<dbReference type="SUPFAM" id="SSF50156">
    <property type="entry name" value="PDZ domain-like"/>
    <property type="match status" value="1"/>
</dbReference>
<dbReference type="EMBL" id="JAVDVI010000004">
    <property type="protein sequence ID" value="MDR6967172.1"/>
    <property type="molecule type" value="Genomic_DNA"/>
</dbReference>
<dbReference type="GO" id="GO:0008233">
    <property type="term" value="F:peptidase activity"/>
    <property type="evidence" value="ECO:0007669"/>
    <property type="project" value="UniProtKB-KW"/>
</dbReference>
<evidence type="ECO:0000256" key="1">
    <source>
        <dbReference type="SAM" id="SignalP"/>
    </source>
</evidence>
<dbReference type="RefSeq" id="WP_310025168.1">
    <property type="nucleotide sequence ID" value="NZ_JAVDVI010000004.1"/>
</dbReference>
<organism evidence="3 4">
    <name type="scientific">Flavobacterium arsenatis</name>
    <dbReference type="NCBI Taxonomy" id="1484332"/>
    <lineage>
        <taxon>Bacteria</taxon>
        <taxon>Pseudomonadati</taxon>
        <taxon>Bacteroidota</taxon>
        <taxon>Flavobacteriia</taxon>
        <taxon>Flavobacteriales</taxon>
        <taxon>Flavobacteriaceae</taxon>
        <taxon>Flavobacterium</taxon>
    </lineage>
</organism>
<feature type="signal peptide" evidence="1">
    <location>
        <begin position="1"/>
        <end position="20"/>
    </location>
</feature>
<dbReference type="InterPro" id="IPR001736">
    <property type="entry name" value="PLipase_D/transphosphatidylase"/>
</dbReference>
<dbReference type="PANTHER" id="PTHR32060:SF30">
    <property type="entry name" value="CARBOXY-TERMINAL PROCESSING PROTEASE CTPA"/>
    <property type="match status" value="1"/>
</dbReference>
<dbReference type="Proteomes" id="UP001255185">
    <property type="component" value="Unassembled WGS sequence"/>
</dbReference>
<dbReference type="CDD" id="cd07562">
    <property type="entry name" value="Peptidase_S41_TRI"/>
    <property type="match status" value="1"/>
</dbReference>
<dbReference type="InterPro" id="IPR005151">
    <property type="entry name" value="Tail-specific_protease"/>
</dbReference>
<dbReference type="SMART" id="SM00245">
    <property type="entry name" value="TSPc"/>
    <property type="match status" value="1"/>
</dbReference>
<keyword evidence="3" id="KW-0378">Hydrolase</keyword>
<dbReference type="PROSITE" id="PS50035">
    <property type="entry name" value="PLD"/>
    <property type="match status" value="1"/>
</dbReference>
<name>A0ABU1TMI4_9FLAO</name>
<comment type="caution">
    <text evidence="3">The sequence shown here is derived from an EMBL/GenBank/DDBJ whole genome shotgun (WGS) entry which is preliminary data.</text>
</comment>
<dbReference type="SUPFAM" id="SSF52096">
    <property type="entry name" value="ClpP/crotonase"/>
    <property type="match status" value="1"/>
</dbReference>
<dbReference type="GO" id="GO:0006508">
    <property type="term" value="P:proteolysis"/>
    <property type="evidence" value="ECO:0007669"/>
    <property type="project" value="UniProtKB-KW"/>
</dbReference>
<dbReference type="InterPro" id="IPR036034">
    <property type="entry name" value="PDZ_sf"/>
</dbReference>
<dbReference type="PANTHER" id="PTHR32060">
    <property type="entry name" value="TAIL-SPECIFIC PROTEASE"/>
    <property type="match status" value="1"/>
</dbReference>
<dbReference type="Gene3D" id="3.30.750.44">
    <property type="match status" value="1"/>
</dbReference>
<dbReference type="InterPro" id="IPR029045">
    <property type="entry name" value="ClpP/crotonase-like_dom_sf"/>
</dbReference>
<dbReference type="Gene3D" id="3.90.226.10">
    <property type="entry name" value="2-enoyl-CoA Hydratase, Chain A, domain 1"/>
    <property type="match status" value="1"/>
</dbReference>
<dbReference type="Gene3D" id="2.30.42.10">
    <property type="match status" value="1"/>
</dbReference>